<evidence type="ECO:0000256" key="13">
    <source>
        <dbReference type="ARBA" id="ARBA00034808"/>
    </source>
</evidence>
<evidence type="ECO:0000256" key="3">
    <source>
        <dbReference type="ARBA" id="ARBA00022741"/>
    </source>
</evidence>
<evidence type="ECO:0000256" key="14">
    <source>
        <dbReference type="ARBA" id="ARBA00048988"/>
    </source>
</evidence>
<dbReference type="CDD" id="cd04488">
    <property type="entry name" value="RecG_wedge_OBF"/>
    <property type="match status" value="1"/>
</dbReference>
<dbReference type="Gene3D" id="3.40.50.300">
    <property type="entry name" value="P-loop containing nucleotide triphosphate hydrolases"/>
    <property type="match status" value="2"/>
</dbReference>
<keyword evidence="7 15" id="KW-0067">ATP-binding</keyword>
<dbReference type="GO" id="GO:0006310">
    <property type="term" value="P:DNA recombination"/>
    <property type="evidence" value="ECO:0007669"/>
    <property type="project" value="UniProtKB-UniRule"/>
</dbReference>
<reference evidence="18 19" key="1">
    <citation type="submission" date="2016-10" db="EMBL/GenBank/DDBJ databases">
        <authorList>
            <person name="de Groot N.N."/>
        </authorList>
    </citation>
    <scope>NUCLEOTIDE SEQUENCE [LARGE SCALE GENOMIC DNA]</scope>
    <source>
        <strain evidence="18 19">ATCC 700224</strain>
    </source>
</reference>
<evidence type="ECO:0000256" key="11">
    <source>
        <dbReference type="ARBA" id="ARBA00023235"/>
    </source>
</evidence>
<dbReference type="GO" id="GO:0006281">
    <property type="term" value="P:DNA repair"/>
    <property type="evidence" value="ECO:0007669"/>
    <property type="project" value="UniProtKB-UniRule"/>
</dbReference>
<dbReference type="PANTHER" id="PTHR47964">
    <property type="entry name" value="ATP-DEPENDENT DNA HELICASE HOMOLOG RECG, CHLOROPLASTIC"/>
    <property type="match status" value="1"/>
</dbReference>
<evidence type="ECO:0000313" key="19">
    <source>
        <dbReference type="Proteomes" id="UP000199412"/>
    </source>
</evidence>
<keyword evidence="4 15" id="KW-0227">DNA damage</keyword>
<dbReference type="GO" id="GO:0043138">
    <property type="term" value="F:3'-5' DNA helicase activity"/>
    <property type="evidence" value="ECO:0007669"/>
    <property type="project" value="UniProtKB-EC"/>
</dbReference>
<keyword evidence="11" id="KW-0413">Isomerase</keyword>
<evidence type="ECO:0000256" key="7">
    <source>
        <dbReference type="ARBA" id="ARBA00022840"/>
    </source>
</evidence>
<evidence type="ECO:0000256" key="12">
    <source>
        <dbReference type="ARBA" id="ARBA00034617"/>
    </source>
</evidence>
<dbReference type="NCBIfam" id="TIGR00643">
    <property type="entry name" value="recG"/>
    <property type="match status" value="1"/>
</dbReference>
<dbReference type="InterPro" id="IPR012340">
    <property type="entry name" value="NA-bd_OB-fold"/>
</dbReference>
<dbReference type="SMART" id="SM00487">
    <property type="entry name" value="DEXDc"/>
    <property type="match status" value="1"/>
</dbReference>
<dbReference type="GO" id="GO:0016887">
    <property type="term" value="F:ATP hydrolysis activity"/>
    <property type="evidence" value="ECO:0007669"/>
    <property type="project" value="RHEA"/>
</dbReference>
<dbReference type="Pfam" id="PF17191">
    <property type="entry name" value="RecG_wedge"/>
    <property type="match status" value="1"/>
</dbReference>
<comment type="similarity">
    <text evidence="1 15">Belongs to the helicase family. RecG subfamily.</text>
</comment>
<dbReference type="SUPFAM" id="SSF52540">
    <property type="entry name" value="P-loop containing nucleoside triphosphate hydrolases"/>
    <property type="match status" value="2"/>
</dbReference>
<dbReference type="NCBIfam" id="NF008164">
    <property type="entry name" value="PRK10917.1-2"/>
    <property type="match status" value="1"/>
</dbReference>
<dbReference type="InterPro" id="IPR047112">
    <property type="entry name" value="RecG/Mfd"/>
</dbReference>
<gene>
    <name evidence="18" type="ORF">SAMN05421720_103143</name>
</gene>
<evidence type="ECO:0000256" key="8">
    <source>
        <dbReference type="ARBA" id="ARBA00023125"/>
    </source>
</evidence>
<dbReference type="Gene3D" id="2.40.50.140">
    <property type="entry name" value="Nucleic acid-binding proteins"/>
    <property type="match status" value="1"/>
</dbReference>
<proteinExistence type="inferred from homology"/>
<comment type="catalytic activity">
    <reaction evidence="12 15">
        <text>Couples ATP hydrolysis with the unwinding of duplex DNA by translocating in the 3'-5' direction.</text>
        <dbReference type="EC" id="5.6.2.4"/>
    </reaction>
</comment>
<evidence type="ECO:0000256" key="10">
    <source>
        <dbReference type="ARBA" id="ARBA00023204"/>
    </source>
</evidence>
<dbReference type="InterPro" id="IPR033454">
    <property type="entry name" value="RecG_wedge"/>
</dbReference>
<feature type="domain" description="Helicase C-terminal" evidence="17">
    <location>
        <begin position="465"/>
        <end position="624"/>
    </location>
</feature>
<dbReference type="InterPro" id="IPR011545">
    <property type="entry name" value="DEAD/DEAH_box_helicase_dom"/>
</dbReference>
<keyword evidence="19" id="KW-1185">Reference proteome</keyword>
<evidence type="ECO:0000313" key="18">
    <source>
        <dbReference type="EMBL" id="SDE08917.1"/>
    </source>
</evidence>
<dbReference type="AlphaFoldDB" id="A0A1G7A333"/>
<comment type="function">
    <text evidence="15">Plays a critical role in recombination and DNA repair. Helps process Holliday junction intermediates to mature products by catalyzing branch migration. Has replication fork regression activity, unwinds stalled or blocked replication forks to make a HJ that can be resolved. Has a DNA unwinding activity characteristic of a DNA helicase with 3'-5' polarity.</text>
</comment>
<keyword evidence="6 15" id="KW-0347">Helicase</keyword>
<evidence type="ECO:0000259" key="17">
    <source>
        <dbReference type="PROSITE" id="PS51194"/>
    </source>
</evidence>
<dbReference type="NCBIfam" id="NF008168">
    <property type="entry name" value="PRK10917.2-2"/>
    <property type="match status" value="1"/>
</dbReference>
<dbReference type="Pfam" id="PF19833">
    <property type="entry name" value="RecG_dom3_C"/>
    <property type="match status" value="1"/>
</dbReference>
<feature type="domain" description="Helicase ATP-binding" evidence="16">
    <location>
        <begin position="285"/>
        <end position="446"/>
    </location>
</feature>
<dbReference type="InterPro" id="IPR014001">
    <property type="entry name" value="Helicase_ATP-bd"/>
</dbReference>
<dbReference type="EMBL" id="FNAP01000003">
    <property type="protein sequence ID" value="SDE08917.1"/>
    <property type="molecule type" value="Genomic_DNA"/>
</dbReference>
<dbReference type="CDD" id="cd17992">
    <property type="entry name" value="DEXHc_RecG"/>
    <property type="match status" value="1"/>
</dbReference>
<dbReference type="InterPro" id="IPR045562">
    <property type="entry name" value="RecG_dom3_C"/>
</dbReference>
<dbReference type="OrthoDB" id="9804325at2"/>
<comment type="catalytic activity">
    <reaction evidence="14 15">
        <text>ATP + H2O = ADP + phosphate + H(+)</text>
        <dbReference type="Rhea" id="RHEA:13065"/>
        <dbReference type="ChEBI" id="CHEBI:15377"/>
        <dbReference type="ChEBI" id="CHEBI:15378"/>
        <dbReference type="ChEBI" id="CHEBI:30616"/>
        <dbReference type="ChEBI" id="CHEBI:43474"/>
        <dbReference type="ChEBI" id="CHEBI:456216"/>
        <dbReference type="EC" id="5.6.2.4"/>
    </reaction>
</comment>
<evidence type="ECO:0000256" key="2">
    <source>
        <dbReference type="ARBA" id="ARBA00017846"/>
    </source>
</evidence>
<dbReference type="InterPro" id="IPR027417">
    <property type="entry name" value="P-loop_NTPase"/>
</dbReference>
<dbReference type="NCBIfam" id="NF008165">
    <property type="entry name" value="PRK10917.1-3"/>
    <property type="match status" value="1"/>
</dbReference>
<dbReference type="Pfam" id="PF00270">
    <property type="entry name" value="DEAD"/>
    <property type="match status" value="1"/>
</dbReference>
<evidence type="ECO:0000256" key="9">
    <source>
        <dbReference type="ARBA" id="ARBA00023172"/>
    </source>
</evidence>
<dbReference type="InterPro" id="IPR001650">
    <property type="entry name" value="Helicase_C-like"/>
</dbReference>
<evidence type="ECO:0000256" key="1">
    <source>
        <dbReference type="ARBA" id="ARBA00007504"/>
    </source>
</evidence>
<accession>A0A1G7A333</accession>
<keyword evidence="9 15" id="KW-0233">DNA recombination</keyword>
<dbReference type="Pfam" id="PF00271">
    <property type="entry name" value="Helicase_C"/>
    <property type="match status" value="1"/>
</dbReference>
<evidence type="ECO:0000256" key="5">
    <source>
        <dbReference type="ARBA" id="ARBA00022801"/>
    </source>
</evidence>
<dbReference type="EC" id="5.6.2.4" evidence="13 15"/>
<dbReference type="Proteomes" id="UP000199412">
    <property type="component" value="Unassembled WGS sequence"/>
</dbReference>
<name>A0A1G7A333_9PROT</name>
<dbReference type="GO" id="GO:0005524">
    <property type="term" value="F:ATP binding"/>
    <property type="evidence" value="ECO:0007669"/>
    <property type="project" value="UniProtKB-KW"/>
</dbReference>
<dbReference type="SMART" id="SM00490">
    <property type="entry name" value="HELICc"/>
    <property type="match status" value="1"/>
</dbReference>
<dbReference type="InterPro" id="IPR004609">
    <property type="entry name" value="ATP-dep_DNA_helicase_RecG"/>
</dbReference>
<keyword evidence="3 15" id="KW-0547">Nucleotide-binding</keyword>
<sequence>MRPELLYPLFQPITSLKGVGGRVAPLIEKLAGPKVVDVLWHLPTGVIDRRHRPKVAEAVPGRIATLVLTVDEHRPPPPASRAPYRIAASDETGTLTLVFFRASRDYMMKLLPIGEQRAVSGRIEYYNDLPQMAHPDHVAPVSELAEIQTVEPVHPLTQGLTPKTLRKVVESALAAGLKVAEQTPEWLDPSVLERHGWPAWGEALRAAHHPEDEDALSLHSPARQRLAYDELLATQLALIVVRAKMRERPGRARVGDGSLRDTALAALPFDLTGAQRRALDDIAADMAKPARMLRLLQGDVGSGKTVVAWLAMLGALEAGAQAALMAPTEILARQHWTTLAPLAEAAGVRLALLTGRDKGAAREETLADLAEGRIQVLVGTHALFQADVTFRDLGLVVIDEQHRFGVDQRLGLSAKGRDADVLVMTATPIPRTLTLTMYGDMDVSCLDEKPPGRQPIETVLLSSQRLPEVVDALRRAIGGGNKVYWVCPLVEDSETLDLAAAESRYEDLRARFGGRVGLVHGRMKPAEKDSVMARFSGEGVDILVATTVIEVGVDVPAATVMVIEHAERFGLAQLHQLRGRIGRGSGKSSCLLMYQGPLGDIARERLKVIRETEDGFRIAEEDLRLRGAGEVLGTRQSGLPDFRLADLEAHADLLAMASDDAKLIVARDPDLEDERGRALRVLLYLFERDAAVRTLRSG</sequence>
<organism evidence="18 19">
    <name type="scientific">Rhodospira trueperi</name>
    <dbReference type="NCBI Taxonomy" id="69960"/>
    <lineage>
        <taxon>Bacteria</taxon>
        <taxon>Pseudomonadati</taxon>
        <taxon>Pseudomonadota</taxon>
        <taxon>Alphaproteobacteria</taxon>
        <taxon>Rhodospirillales</taxon>
        <taxon>Rhodospirillaceae</taxon>
        <taxon>Rhodospira</taxon>
    </lineage>
</organism>
<dbReference type="PANTHER" id="PTHR47964:SF1">
    <property type="entry name" value="ATP-DEPENDENT DNA HELICASE HOMOLOG RECG, CHLOROPLASTIC"/>
    <property type="match status" value="1"/>
</dbReference>
<evidence type="ECO:0000256" key="6">
    <source>
        <dbReference type="ARBA" id="ARBA00022806"/>
    </source>
</evidence>
<evidence type="ECO:0000256" key="4">
    <source>
        <dbReference type="ARBA" id="ARBA00022763"/>
    </source>
</evidence>
<keyword evidence="8" id="KW-0238">DNA-binding</keyword>
<keyword evidence="5 15" id="KW-0378">Hydrolase</keyword>
<dbReference type="PROSITE" id="PS51192">
    <property type="entry name" value="HELICASE_ATP_BIND_1"/>
    <property type="match status" value="1"/>
</dbReference>
<dbReference type="RefSeq" id="WP_092783658.1">
    <property type="nucleotide sequence ID" value="NZ_FNAP01000003.1"/>
</dbReference>
<evidence type="ECO:0000259" key="16">
    <source>
        <dbReference type="PROSITE" id="PS51192"/>
    </source>
</evidence>
<keyword evidence="10 15" id="KW-0234">DNA repair</keyword>
<dbReference type="SUPFAM" id="SSF50249">
    <property type="entry name" value="Nucleic acid-binding proteins"/>
    <property type="match status" value="1"/>
</dbReference>
<dbReference type="PROSITE" id="PS51194">
    <property type="entry name" value="HELICASE_CTER"/>
    <property type="match status" value="1"/>
</dbReference>
<dbReference type="STRING" id="69960.SAMN05421720_103143"/>
<evidence type="ECO:0000256" key="15">
    <source>
        <dbReference type="RuleBase" id="RU363016"/>
    </source>
</evidence>
<protein>
    <recommendedName>
        <fullName evidence="2 15">ATP-dependent DNA helicase RecG</fullName>
        <ecNumber evidence="13 15">5.6.2.4</ecNumber>
    </recommendedName>
</protein>
<dbReference type="GO" id="GO:0003677">
    <property type="term" value="F:DNA binding"/>
    <property type="evidence" value="ECO:0007669"/>
    <property type="project" value="UniProtKB-KW"/>
</dbReference>